<dbReference type="GO" id="GO:0016627">
    <property type="term" value="F:oxidoreductase activity, acting on the CH-CH group of donors"/>
    <property type="evidence" value="ECO:0007669"/>
    <property type="project" value="InterPro"/>
</dbReference>
<dbReference type="SUPFAM" id="SSF55031">
    <property type="entry name" value="Bacterial exopeptidase dimerisation domain"/>
    <property type="match status" value="1"/>
</dbReference>
<dbReference type="Gene3D" id="1.10.287.1260">
    <property type="match status" value="1"/>
</dbReference>
<comment type="subcellular location">
    <subcellularLocation>
        <location evidence="4">Cell membrane</location>
        <topology evidence="4">Multi-pass membrane protein</topology>
    </subcellularLocation>
</comment>
<dbReference type="Gene3D" id="3.60.130.10">
    <property type="entry name" value="Clavaminate synthase-like"/>
    <property type="match status" value="1"/>
</dbReference>
<evidence type="ECO:0000256" key="6">
    <source>
        <dbReference type="ARBA" id="ARBA00008017"/>
    </source>
</evidence>
<evidence type="ECO:0000256" key="2">
    <source>
        <dbReference type="ARBA" id="ARBA00001947"/>
    </source>
</evidence>
<evidence type="ECO:0000256" key="17">
    <source>
        <dbReference type="ARBA" id="ARBA00023285"/>
    </source>
</evidence>
<feature type="transmembrane region" description="Helical" evidence="18">
    <location>
        <begin position="848"/>
        <end position="866"/>
    </location>
</feature>
<feature type="transmembrane region" description="Helical" evidence="18">
    <location>
        <begin position="1072"/>
        <end position="1096"/>
    </location>
</feature>
<comment type="similarity">
    <text evidence="6">Belongs to the MscS (TC 1.A.23) family.</text>
</comment>
<comment type="similarity">
    <text evidence="8">Belongs to the multi antimicrobial extrusion (MATE) (TC 2.A.66.1) family.</text>
</comment>
<dbReference type="NCBIfam" id="NF005559">
    <property type="entry name" value="PRK07231.1"/>
    <property type="match status" value="1"/>
</dbReference>
<evidence type="ECO:0000259" key="20">
    <source>
        <dbReference type="Pfam" id="PF00924"/>
    </source>
</evidence>
<dbReference type="InterPro" id="IPR002933">
    <property type="entry name" value="Peptidase_M20"/>
</dbReference>
<dbReference type="GO" id="GO:0015297">
    <property type="term" value="F:antiporter activity"/>
    <property type="evidence" value="ECO:0007669"/>
    <property type="project" value="InterPro"/>
</dbReference>
<dbReference type="InterPro" id="IPR011066">
    <property type="entry name" value="MscS_channel_C_sf"/>
</dbReference>
<feature type="domain" description="Peptidase M20 dimerisation" evidence="24">
    <location>
        <begin position="1855"/>
        <end position="1971"/>
    </location>
</feature>
<dbReference type="GO" id="GO:0005886">
    <property type="term" value="C:plasma membrane"/>
    <property type="evidence" value="ECO:0007669"/>
    <property type="project" value="UniProtKB-SubCell"/>
</dbReference>
<dbReference type="InterPro" id="IPR013786">
    <property type="entry name" value="AcylCoA_DH/ox_N"/>
</dbReference>
<dbReference type="InterPro" id="IPR037069">
    <property type="entry name" value="AcylCoA_DH/ox_N_sf"/>
</dbReference>
<dbReference type="SUPFAM" id="SSF82689">
    <property type="entry name" value="Mechanosensitive channel protein MscS (YggB), C-terminal domain"/>
    <property type="match status" value="1"/>
</dbReference>
<dbReference type="InterPro" id="IPR016117">
    <property type="entry name" value="ArgJ-like_dom_sf"/>
</dbReference>
<dbReference type="Pfam" id="PF00441">
    <property type="entry name" value="Acyl-CoA_dh_1"/>
    <property type="match status" value="1"/>
</dbReference>
<dbReference type="Gene3D" id="3.40.630.10">
    <property type="entry name" value="Zn peptidases"/>
    <property type="match status" value="2"/>
</dbReference>
<dbReference type="SUPFAM" id="SSF53187">
    <property type="entry name" value="Zn-dependent exopeptidases"/>
    <property type="match status" value="1"/>
</dbReference>
<dbReference type="InterPro" id="IPR036264">
    <property type="entry name" value="Bact_exopeptidase_dim_dom"/>
</dbReference>
<evidence type="ECO:0000259" key="19">
    <source>
        <dbReference type="Pfam" id="PF00441"/>
    </source>
</evidence>
<evidence type="ECO:0000259" key="22">
    <source>
        <dbReference type="Pfam" id="PF02770"/>
    </source>
</evidence>
<keyword evidence="12" id="KW-0274">FAD</keyword>
<dbReference type="Proteomes" id="UP000601435">
    <property type="component" value="Unassembled WGS sequence"/>
</dbReference>
<feature type="transmembrane region" description="Helical" evidence="18">
    <location>
        <begin position="781"/>
        <end position="801"/>
    </location>
</feature>
<dbReference type="InterPro" id="IPR009100">
    <property type="entry name" value="AcylCoA_DH/oxidase_NM_dom_sf"/>
</dbReference>
<dbReference type="OrthoDB" id="37659at2759"/>
<dbReference type="Pfam" id="PF21082">
    <property type="entry name" value="MS_channel_3rd"/>
    <property type="match status" value="1"/>
</dbReference>
<evidence type="ECO:0000313" key="27">
    <source>
        <dbReference type="Proteomes" id="UP000601435"/>
    </source>
</evidence>
<dbReference type="Pfam" id="PF01554">
    <property type="entry name" value="MatE"/>
    <property type="match status" value="2"/>
</dbReference>
<feature type="domain" description="Mechanosensitive ion channel MscS" evidence="20">
    <location>
        <begin position="1227"/>
        <end position="1290"/>
    </location>
</feature>
<dbReference type="PANTHER" id="PTHR43292:SF3">
    <property type="entry name" value="ACYL-COA DEHYDROGENASE FADE29"/>
    <property type="match status" value="1"/>
</dbReference>
<keyword evidence="13" id="KW-0862">Zinc</keyword>
<dbReference type="InterPro" id="IPR006091">
    <property type="entry name" value="Acyl-CoA_Oxase/DH_mid-dom"/>
</dbReference>
<dbReference type="InterPro" id="IPR009075">
    <property type="entry name" value="AcylCo_DH/oxidase_C"/>
</dbReference>
<evidence type="ECO:0000313" key="26">
    <source>
        <dbReference type="EMBL" id="CAE7215769.1"/>
    </source>
</evidence>
<feature type="transmembrane region" description="Helical" evidence="18">
    <location>
        <begin position="1002"/>
        <end position="1020"/>
    </location>
</feature>
<reference evidence="26" key="1">
    <citation type="submission" date="2021-02" db="EMBL/GenBank/DDBJ databases">
        <authorList>
            <person name="Dougan E. K."/>
            <person name="Rhodes N."/>
            <person name="Thang M."/>
            <person name="Chan C."/>
        </authorList>
    </citation>
    <scope>NUCLEOTIDE SEQUENCE</scope>
</reference>
<dbReference type="InterPro" id="IPR049278">
    <property type="entry name" value="MS_channel_C"/>
</dbReference>
<dbReference type="InterPro" id="IPR011650">
    <property type="entry name" value="Peptidase_M20_dimer"/>
</dbReference>
<keyword evidence="16 18" id="KW-0472">Membrane</keyword>
<dbReference type="InterPro" id="IPR003819">
    <property type="entry name" value="TauD/TfdA-like"/>
</dbReference>
<dbReference type="CDD" id="cd02252">
    <property type="entry name" value="nylC_like"/>
    <property type="match status" value="1"/>
</dbReference>
<evidence type="ECO:0000256" key="18">
    <source>
        <dbReference type="SAM" id="Phobius"/>
    </source>
</evidence>
<evidence type="ECO:0000259" key="25">
    <source>
        <dbReference type="Pfam" id="PF21082"/>
    </source>
</evidence>
<evidence type="ECO:0000259" key="24">
    <source>
        <dbReference type="Pfam" id="PF07687"/>
    </source>
</evidence>
<dbReference type="CDD" id="cd13131">
    <property type="entry name" value="MATE_NorM_like"/>
    <property type="match status" value="1"/>
</dbReference>
<dbReference type="Gene3D" id="1.10.540.10">
    <property type="entry name" value="Acyl-CoA dehydrogenase/oxidase, N-terminal domain"/>
    <property type="match status" value="1"/>
</dbReference>
<evidence type="ECO:0000256" key="8">
    <source>
        <dbReference type="ARBA" id="ARBA00010199"/>
    </source>
</evidence>
<evidence type="ECO:0000256" key="4">
    <source>
        <dbReference type="ARBA" id="ARBA00004651"/>
    </source>
</evidence>
<dbReference type="InterPro" id="IPR042098">
    <property type="entry name" value="TauD-like_sf"/>
</dbReference>
<dbReference type="InterPro" id="IPR008910">
    <property type="entry name" value="MSC_TM_helix"/>
</dbReference>
<evidence type="ECO:0000256" key="1">
    <source>
        <dbReference type="ARBA" id="ARBA00001941"/>
    </source>
</evidence>
<feature type="domain" description="TauD/TfdA-like" evidence="21">
    <location>
        <begin position="390"/>
        <end position="603"/>
    </location>
</feature>
<organism evidence="26 27">
    <name type="scientific">Symbiodinium necroappetens</name>
    <dbReference type="NCBI Taxonomy" id="1628268"/>
    <lineage>
        <taxon>Eukaryota</taxon>
        <taxon>Sar</taxon>
        <taxon>Alveolata</taxon>
        <taxon>Dinophyceae</taxon>
        <taxon>Suessiales</taxon>
        <taxon>Symbiodiniaceae</taxon>
        <taxon>Symbiodinium</taxon>
    </lineage>
</organism>
<dbReference type="PANTHER" id="PTHR43292">
    <property type="entry name" value="ACYL-COA DEHYDROGENASE"/>
    <property type="match status" value="1"/>
</dbReference>
<evidence type="ECO:0000256" key="15">
    <source>
        <dbReference type="ARBA" id="ARBA00023002"/>
    </source>
</evidence>
<keyword evidence="11 18" id="KW-0812">Transmembrane</keyword>
<dbReference type="Gene3D" id="3.30.70.100">
    <property type="match status" value="1"/>
</dbReference>
<keyword evidence="10" id="KW-0285">Flavoprotein</keyword>
<dbReference type="InterPro" id="IPR002528">
    <property type="entry name" value="MATE_fam"/>
</dbReference>
<feature type="transmembrane region" description="Helical" evidence="18">
    <location>
        <begin position="966"/>
        <end position="990"/>
    </location>
</feature>
<keyword evidence="9" id="KW-1003">Cell membrane</keyword>
<dbReference type="Pfam" id="PF13561">
    <property type="entry name" value="adh_short_C2"/>
    <property type="match status" value="1"/>
</dbReference>
<dbReference type="Gene3D" id="3.30.70.360">
    <property type="match status" value="1"/>
</dbReference>
<dbReference type="Pfam" id="PF02770">
    <property type="entry name" value="Acyl-CoA_dh_M"/>
    <property type="match status" value="1"/>
</dbReference>
<comment type="cofactor">
    <cofactor evidence="1">
        <name>Co(2+)</name>
        <dbReference type="ChEBI" id="CHEBI:48828"/>
    </cofactor>
</comment>
<evidence type="ECO:0000256" key="13">
    <source>
        <dbReference type="ARBA" id="ARBA00022833"/>
    </source>
</evidence>
<dbReference type="SUPFAM" id="SSF56645">
    <property type="entry name" value="Acyl-CoA dehydrogenase NM domain-like"/>
    <property type="match status" value="1"/>
</dbReference>
<dbReference type="NCBIfam" id="TIGR00797">
    <property type="entry name" value="matE"/>
    <property type="match status" value="1"/>
</dbReference>
<dbReference type="Pfam" id="PF01546">
    <property type="entry name" value="Peptidase_M20"/>
    <property type="match status" value="1"/>
</dbReference>
<evidence type="ECO:0000259" key="23">
    <source>
        <dbReference type="Pfam" id="PF02771"/>
    </source>
</evidence>
<feature type="transmembrane region" description="Helical" evidence="18">
    <location>
        <begin position="933"/>
        <end position="954"/>
    </location>
</feature>
<dbReference type="InterPro" id="IPR011014">
    <property type="entry name" value="MscS_channel_TM-2"/>
</dbReference>
<feature type="transmembrane region" description="Helical" evidence="18">
    <location>
        <begin position="898"/>
        <end position="921"/>
    </location>
</feature>
<keyword evidence="27" id="KW-1185">Reference proteome</keyword>
<dbReference type="SUPFAM" id="SSF56266">
    <property type="entry name" value="DmpA/ArgJ-like"/>
    <property type="match status" value="1"/>
</dbReference>
<dbReference type="InterPro" id="IPR036291">
    <property type="entry name" value="NAD(P)-bd_dom_sf"/>
</dbReference>
<dbReference type="Pfam" id="PF03576">
    <property type="entry name" value="Peptidase_S58"/>
    <property type="match status" value="1"/>
</dbReference>
<dbReference type="FunFam" id="2.40.110.10:FF:000011">
    <property type="entry name" value="Acyl-CoA dehydrogenase FadE34"/>
    <property type="match status" value="1"/>
</dbReference>
<gene>
    <name evidence="26" type="primary">mdtK</name>
    <name evidence="26" type="ORF">SNEC2469_LOCUS2469</name>
</gene>
<comment type="caution">
    <text evidence="26">The sequence shown here is derived from an EMBL/GenBank/DDBJ whole genome shotgun (WGS) entry which is preliminary data.</text>
</comment>
<dbReference type="Gene3D" id="2.40.110.10">
    <property type="entry name" value="Butyryl-CoA Dehydrogenase, subunit A, domain 2"/>
    <property type="match status" value="1"/>
</dbReference>
<dbReference type="InterPro" id="IPR046373">
    <property type="entry name" value="Acyl-CoA_Oxase/DH_mid-dom_sf"/>
</dbReference>
<evidence type="ECO:0000256" key="14">
    <source>
        <dbReference type="ARBA" id="ARBA00022989"/>
    </source>
</evidence>
<protein>
    <submittedName>
        <fullName evidence="26">MdtK protein</fullName>
    </submittedName>
</protein>
<dbReference type="SUPFAM" id="SSF50182">
    <property type="entry name" value="Sm-like ribonucleoproteins"/>
    <property type="match status" value="1"/>
</dbReference>
<dbReference type="Gene3D" id="1.20.140.10">
    <property type="entry name" value="Butyryl-CoA Dehydrogenase, subunit A, domain 3"/>
    <property type="match status" value="1"/>
</dbReference>
<dbReference type="SUPFAM" id="SSF51735">
    <property type="entry name" value="NAD(P)-binding Rossmann-fold domains"/>
    <property type="match status" value="1"/>
</dbReference>
<dbReference type="Gene3D" id="3.40.50.720">
    <property type="entry name" value="NAD(P)-binding Rossmann-like Domain"/>
    <property type="match status" value="1"/>
</dbReference>
<dbReference type="PRINTS" id="PR00080">
    <property type="entry name" value="SDRFAMILY"/>
</dbReference>
<feature type="transmembrane region" description="Helical" evidence="18">
    <location>
        <begin position="747"/>
        <end position="769"/>
    </location>
</feature>
<dbReference type="Pfam" id="PF05552">
    <property type="entry name" value="MS_channel_1st_1"/>
    <property type="match status" value="1"/>
</dbReference>
<dbReference type="Gene3D" id="3.60.70.12">
    <property type="entry name" value="L-amino peptidase D-ALA esterase/amidase"/>
    <property type="match status" value="1"/>
</dbReference>
<evidence type="ECO:0000256" key="11">
    <source>
        <dbReference type="ARBA" id="ARBA00022692"/>
    </source>
</evidence>
<evidence type="ECO:0000256" key="5">
    <source>
        <dbReference type="ARBA" id="ARBA00006247"/>
    </source>
</evidence>
<comment type="similarity">
    <text evidence="7">Belongs to the acyl-CoA dehydrogenase family.</text>
</comment>
<feature type="transmembrane region" description="Helical" evidence="18">
    <location>
        <begin position="1181"/>
        <end position="1199"/>
    </location>
</feature>
<dbReference type="FunFam" id="3.40.50.720:FF:000084">
    <property type="entry name" value="Short-chain dehydrogenase reductase"/>
    <property type="match status" value="1"/>
</dbReference>
<dbReference type="GO" id="GO:0016787">
    <property type="term" value="F:hydrolase activity"/>
    <property type="evidence" value="ECO:0007669"/>
    <property type="project" value="InterPro"/>
</dbReference>
<dbReference type="EMBL" id="CAJNJA010006808">
    <property type="protein sequence ID" value="CAE7215769.1"/>
    <property type="molecule type" value="Genomic_DNA"/>
</dbReference>
<feature type="transmembrane region" description="Helical" evidence="18">
    <location>
        <begin position="1041"/>
        <end position="1060"/>
    </location>
</feature>
<dbReference type="SUPFAM" id="SSF47203">
    <property type="entry name" value="Acyl-CoA dehydrogenase C-terminal domain-like"/>
    <property type="match status" value="1"/>
</dbReference>
<keyword evidence="14 18" id="KW-1133">Transmembrane helix</keyword>
<keyword evidence="17" id="KW-0170">Cobalt</keyword>
<dbReference type="InterPro" id="IPR002347">
    <property type="entry name" value="SDR_fam"/>
</dbReference>
<feature type="transmembrane region" description="Helical" evidence="18">
    <location>
        <begin position="708"/>
        <end position="727"/>
    </location>
</feature>
<comment type="cofactor">
    <cofactor evidence="3">
        <name>FAD</name>
        <dbReference type="ChEBI" id="CHEBI:57692"/>
    </cofactor>
</comment>
<dbReference type="InterPro" id="IPR036250">
    <property type="entry name" value="AcylCo_DH-like_C"/>
</dbReference>
<comment type="similarity">
    <text evidence="5">Belongs to the peptidase M20A family.</text>
</comment>
<dbReference type="Gene3D" id="2.30.30.60">
    <property type="match status" value="1"/>
</dbReference>
<feature type="transmembrane region" description="Helical" evidence="18">
    <location>
        <begin position="813"/>
        <end position="833"/>
    </location>
</feature>
<dbReference type="Pfam" id="PF07687">
    <property type="entry name" value="M20_dimer"/>
    <property type="match status" value="1"/>
</dbReference>
<evidence type="ECO:0000256" key="10">
    <source>
        <dbReference type="ARBA" id="ARBA00022630"/>
    </source>
</evidence>
<evidence type="ECO:0000259" key="21">
    <source>
        <dbReference type="Pfam" id="PF02668"/>
    </source>
</evidence>
<dbReference type="NCBIfam" id="TIGR01910">
    <property type="entry name" value="DapE-ArgE"/>
    <property type="match status" value="1"/>
</dbReference>
<dbReference type="SUPFAM" id="SSF82861">
    <property type="entry name" value="Mechanosensitive channel protein MscS (YggB), transmembrane region"/>
    <property type="match status" value="1"/>
</dbReference>
<dbReference type="InterPro" id="IPR006685">
    <property type="entry name" value="MscS_channel_2nd"/>
</dbReference>
<keyword evidence="15" id="KW-0560">Oxidoreductase</keyword>
<name>A0A812JUF8_9DINO</name>
<dbReference type="GO" id="GO:0050660">
    <property type="term" value="F:flavin adenine dinucleotide binding"/>
    <property type="evidence" value="ECO:0007669"/>
    <property type="project" value="InterPro"/>
</dbReference>
<feature type="domain" description="Acyl-CoA oxidase/dehydrogenase middle" evidence="22">
    <location>
        <begin position="126"/>
        <end position="219"/>
    </location>
</feature>
<dbReference type="NCBIfam" id="NF009558">
    <property type="entry name" value="PRK13013.1"/>
    <property type="match status" value="1"/>
</dbReference>
<feature type="domain" description="Mechanosensitive ion channel MscS C-terminal" evidence="25">
    <location>
        <begin position="1301"/>
        <end position="1379"/>
    </location>
</feature>
<feature type="transmembrane region" description="Helical" evidence="18">
    <location>
        <begin position="1140"/>
        <end position="1161"/>
    </location>
</feature>
<dbReference type="InterPro" id="IPR010182">
    <property type="entry name" value="ArgE/DapE"/>
</dbReference>
<dbReference type="PRINTS" id="PR00081">
    <property type="entry name" value="GDHRDH"/>
</dbReference>
<evidence type="ECO:0000256" key="9">
    <source>
        <dbReference type="ARBA" id="ARBA00022475"/>
    </source>
</evidence>
<dbReference type="SUPFAM" id="SSF51197">
    <property type="entry name" value="Clavaminate synthase-like"/>
    <property type="match status" value="1"/>
</dbReference>
<dbReference type="InterPro" id="IPR010920">
    <property type="entry name" value="LSM_dom_sf"/>
</dbReference>
<comment type="cofactor">
    <cofactor evidence="2">
        <name>Zn(2+)</name>
        <dbReference type="ChEBI" id="CHEBI:29105"/>
    </cofactor>
</comment>
<dbReference type="InterPro" id="IPR005321">
    <property type="entry name" value="Peptidase_S58_DmpA"/>
</dbReference>
<dbReference type="InterPro" id="IPR052161">
    <property type="entry name" value="Mycobact_Acyl-CoA_DH"/>
</dbReference>
<dbReference type="GO" id="GO:0042910">
    <property type="term" value="F:xenobiotic transmembrane transporter activity"/>
    <property type="evidence" value="ECO:0007669"/>
    <property type="project" value="InterPro"/>
</dbReference>
<proteinExistence type="inferred from homology"/>
<feature type="domain" description="Acyl-CoA dehydrogenase/oxidase C-terminal" evidence="19">
    <location>
        <begin position="232"/>
        <end position="389"/>
    </location>
</feature>
<dbReference type="Pfam" id="PF00924">
    <property type="entry name" value="MS_channel_2nd"/>
    <property type="match status" value="1"/>
</dbReference>
<evidence type="ECO:0000256" key="7">
    <source>
        <dbReference type="ARBA" id="ARBA00009347"/>
    </source>
</evidence>
<feature type="transmembrane region" description="Helical" evidence="18">
    <location>
        <begin position="1206"/>
        <end position="1224"/>
    </location>
</feature>
<accession>A0A812JUF8</accession>
<feature type="domain" description="Acyl-CoA dehydrogenase/oxidase N-terminal" evidence="23">
    <location>
        <begin position="46"/>
        <end position="122"/>
    </location>
</feature>
<dbReference type="Pfam" id="PF02668">
    <property type="entry name" value="TauD"/>
    <property type="match status" value="1"/>
</dbReference>
<sequence length="2314" mass="250020">MMGELSEFRADTAAWLAENCPEGARGPGQMANGSSKIILEPDVAKWLEACVEKGFTAPTWPTQYGGGGLSQDYARVLYDEMGKINARSPLVGMGMSMIGPTLLEYGDDAQKERHLPKIIRGEIQWCQGYSEPNAGSDLAALNTKAEDKGDHYLINGQKIWTSGAATADWMFILVRTDFNAPKHEGISFMLLTMDQPGVTVKPIRLISGTSPFCETFFDDAVAKKEDLLGDLNKGWTVGKRLLQFERSGIGGLNGGARQAQPGAGLVKTAKKYVGEDDGRIKDPALREAITTLNMNRAAFQLTAARANAENKSGTPGAATSIFKLYGAALQQDGAALKRELMGFRGLGAHDPNGFTASELEAASDWLGSKATTIYGGSNEIQANIIAKRVIDQEQHKAFARKFGTLHVHPMQHSYGGDPEILRVKTTRDSKYTAGNGWHTDVTCDEIPPLGSMLYITETPECGGGDTLFADMYLAYELLSDTMKDMLDGLVAVHDGAIPYLSGYQVSPPEGSKYPRNEHPVVATHPETGKKVLYVNSGFTSHIKGLNVWESKALLGGLLNHIAQTQRLYCRVQWRPNTLTFWDNRCTQHHAVWDYYPHSRYGERVSILGNDAFALGWCVSFTLKIRCLSDHNLLFNFTGLLFRGFHFTKIRSLCVQVQLPRSAAVTLHHHINPLNFWRMFIMGMGFVDTAMAGRYSATDLAGVSLGGSVMWPFMMMFTGITMALTPIISQLRGRRQLPQVGHQIRQGLWICLATSTVLVVILCNAGAIYALTGLKPEVARIATDYLAAVAWGIPALVFYVALRHACEGLGHTRPPMIIAGSMLPVNATLNYALIYGKWGLPELGGVGCGYATAVVFWLQFIMMMVVIKRPYFTATGLFERFEWPEAAPITSIFKIGTPIGLVIFLEMAVFSVIAFLIARLGVEQVAANAIAGNINWLTYVIPMSLGAAASIRVGFHVGANDLVAARLTAVTVYKFSIGYALIVSVMLVLMRYHLVSIYTADPAVIQIAVTLLLFIAVYQIVDDSQAVTIGALRGYKDTEVPMYISLVGYWFIAVPLGWFLSQELLLPGLAPGVYGYWTALTLGLSLVAISVGLRLWYLSGNDKKILQLAATYTPLMEEQLTIPLDLVNTAYQFLTEQAITWSFKLLGAALVVLAGFIVARWVARLLTGILEKRDVDVTLRQFMASTVRLLILIMFMVVALGQLDISITPLIAAIGGLAVGLSLALQGPVSNYGAGLMIILTRMYRVGDTITTQGCSGLVEDISLAATALRAEDGELIIIPNKHIVGEVHTNSEANRIVEGCVGIAYSADPELAIQAITQVLNNETGVIQDSPPEVGICNFGDSSVDIEYRYWTPTGGYFKTIHTVNLAIFKAFAEHGISIPFPQSEVRLLNDVLTGTTVCFFDRPAVAAVHIMGAAPGTRDTELLNPEFTVDHIDALVLSGGSAYGLDAAGGVQAWLRKHNRGIPLDPVRIPIVPCAILFDMRNEGDKDWGRFSPYRDLGYAAMETMTQQPKLGAVGAALGARTANAPGGFGMAETKLRSGGTLLAAAAVNAAGSALVGDTHHFWAAPFEEDAEFGGYGYPHPWPDDARQGRTKSGQRVAGANTTLGIIVTDVKLTAAQAKRIATSAHDGFARALYPVHTPADGDLIFVASTGQYDADEEALLDLGVLAGNTMARAIARGVFDLIRIPTINPPGEFYDDCAHFVGERMAQRAFTVEYFRAEGSPGDTDQYPRMNVVARHHGGSGPCVHFNSHIDVVAVGKGWQQDPFAATLLGDRIYGRGACDMKGGLAASVIAVETYLEMYPDHPGAIEISGTADEESGGYGGVAYLAELGIMAKPRIDHVIIPEPLDKDRVCLGHRGVWWAEIETKGHIAHGSMPFDGDCAVRHMAAVLARFESELFPHLATKRTNMPVVPDGAKQSTLNINSMHGGESEAFEGLPTPLVADSCRMIIDRRFLIEEQLATVKQEVVSLLDGLRADRDRFDYTIRDLFEVIPTMTDEHAPVVQAVSQAIEQVLHKPATMVVSPGTYDQKHIDRIGKLSDCIAYGPGILTLAHQPDEYVEVQDMIDSAKVMAIVAIVTGAGSGFGTGIAESFIAAGATVGLLDLNLTAASEVATRLGSRAIALEGDVTNEASMRSAIDLLQRRAGDVDIVVNNAGIGLPPTAMEDVSAEDFQRLCDVNMRSIFVCGKVIVPAFKKRQQGVILNIASTAGVSPRPNLTWYNASKGWVITATKSMAIELAALNIRVNALNPVAGETPLLATFMGEDTPEQRATFLQSIPLGRFSTPTDLGAAAVFLCSDSASLITGVALEIDGGRCI</sequence>
<dbReference type="Pfam" id="PF02771">
    <property type="entry name" value="Acyl-CoA_dh_N"/>
    <property type="match status" value="1"/>
</dbReference>
<evidence type="ECO:0000256" key="3">
    <source>
        <dbReference type="ARBA" id="ARBA00001974"/>
    </source>
</evidence>
<evidence type="ECO:0000256" key="16">
    <source>
        <dbReference type="ARBA" id="ARBA00023136"/>
    </source>
</evidence>
<dbReference type="InterPro" id="IPR023408">
    <property type="entry name" value="MscS_beta-dom_sf"/>
</dbReference>
<evidence type="ECO:0000256" key="12">
    <source>
        <dbReference type="ARBA" id="ARBA00022827"/>
    </source>
</evidence>